<sequence>MNSCCWLLVNQMPRANQNLIWSVKLFNCREFFYTIFGDFYHCDLIFVISVNEVETFNES</sequence>
<gene>
    <name evidence="1" type="ORF">ACAOBT_LOCUS31673</name>
</gene>
<organism evidence="1 2">
    <name type="scientific">Acanthoscelides obtectus</name>
    <name type="common">Bean weevil</name>
    <name type="synonym">Bruchus obtectus</name>
    <dbReference type="NCBI Taxonomy" id="200917"/>
    <lineage>
        <taxon>Eukaryota</taxon>
        <taxon>Metazoa</taxon>
        <taxon>Ecdysozoa</taxon>
        <taxon>Arthropoda</taxon>
        <taxon>Hexapoda</taxon>
        <taxon>Insecta</taxon>
        <taxon>Pterygota</taxon>
        <taxon>Neoptera</taxon>
        <taxon>Endopterygota</taxon>
        <taxon>Coleoptera</taxon>
        <taxon>Polyphaga</taxon>
        <taxon>Cucujiformia</taxon>
        <taxon>Chrysomeloidea</taxon>
        <taxon>Chrysomelidae</taxon>
        <taxon>Bruchinae</taxon>
        <taxon>Bruchini</taxon>
        <taxon>Acanthoscelides</taxon>
    </lineage>
</organism>
<evidence type="ECO:0000313" key="2">
    <source>
        <dbReference type="Proteomes" id="UP001152888"/>
    </source>
</evidence>
<protein>
    <submittedName>
        <fullName evidence="1">Uncharacterized protein</fullName>
    </submittedName>
</protein>
<dbReference type="EMBL" id="CAKOFQ010007990">
    <property type="protein sequence ID" value="CAH2010655.1"/>
    <property type="molecule type" value="Genomic_DNA"/>
</dbReference>
<keyword evidence="2" id="KW-1185">Reference proteome</keyword>
<reference evidence="1" key="1">
    <citation type="submission" date="2022-03" db="EMBL/GenBank/DDBJ databases">
        <authorList>
            <person name="Sayadi A."/>
        </authorList>
    </citation>
    <scope>NUCLEOTIDE SEQUENCE</scope>
</reference>
<evidence type="ECO:0000313" key="1">
    <source>
        <dbReference type="EMBL" id="CAH2010655.1"/>
    </source>
</evidence>
<comment type="caution">
    <text evidence="1">The sequence shown here is derived from an EMBL/GenBank/DDBJ whole genome shotgun (WGS) entry which is preliminary data.</text>
</comment>
<name>A0A9P0MDX5_ACAOB</name>
<proteinExistence type="predicted"/>
<dbReference type="Proteomes" id="UP001152888">
    <property type="component" value="Unassembled WGS sequence"/>
</dbReference>
<dbReference type="AlphaFoldDB" id="A0A9P0MDX5"/>
<accession>A0A9P0MDX5</accession>